<evidence type="ECO:0000256" key="4">
    <source>
        <dbReference type="ARBA" id="ARBA00023052"/>
    </source>
</evidence>
<evidence type="ECO:0000259" key="6">
    <source>
        <dbReference type="Pfam" id="PF02775"/>
    </source>
</evidence>
<evidence type="ECO:0000256" key="1">
    <source>
        <dbReference type="ARBA" id="ARBA00022679"/>
    </source>
</evidence>
<dbReference type="EMBL" id="CAFBMC010000002">
    <property type="protein sequence ID" value="CAB4887608.1"/>
    <property type="molecule type" value="Genomic_DNA"/>
</dbReference>
<accession>A0A6J7F1N8</accession>
<dbReference type="HAMAP" id="MF_01659">
    <property type="entry name" value="MenD"/>
    <property type="match status" value="1"/>
</dbReference>
<dbReference type="PANTHER" id="PTHR42916">
    <property type="entry name" value="2-SUCCINYL-5-ENOLPYRUVYL-6-HYDROXY-3-CYCLOHEXENE-1-CARBOXYLATE SYNTHASE"/>
    <property type="match status" value="1"/>
</dbReference>
<gene>
    <name evidence="8" type="ORF">UFOPK3495_00053</name>
</gene>
<dbReference type="InterPro" id="IPR029061">
    <property type="entry name" value="THDP-binding"/>
</dbReference>
<dbReference type="InterPro" id="IPR004433">
    <property type="entry name" value="MenaQ_synth_MenD"/>
</dbReference>
<keyword evidence="3" id="KW-0460">Magnesium</keyword>
<protein>
    <submittedName>
        <fullName evidence="8">Unannotated protein</fullName>
    </submittedName>
</protein>
<dbReference type="Gene3D" id="3.40.50.970">
    <property type="match status" value="2"/>
</dbReference>
<evidence type="ECO:0000313" key="8">
    <source>
        <dbReference type="EMBL" id="CAB4887608.1"/>
    </source>
</evidence>
<evidence type="ECO:0000259" key="7">
    <source>
        <dbReference type="Pfam" id="PF02776"/>
    </source>
</evidence>
<reference evidence="8" key="1">
    <citation type="submission" date="2020-05" db="EMBL/GenBank/DDBJ databases">
        <authorList>
            <person name="Chiriac C."/>
            <person name="Salcher M."/>
            <person name="Ghai R."/>
            <person name="Kavagutti S V."/>
        </authorList>
    </citation>
    <scope>NUCLEOTIDE SEQUENCE</scope>
</reference>
<dbReference type="InterPro" id="IPR012001">
    <property type="entry name" value="Thiamin_PyroP_enz_TPP-bd_dom"/>
</dbReference>
<keyword evidence="2" id="KW-0479">Metal-binding</keyword>
<dbReference type="CDD" id="cd02009">
    <property type="entry name" value="TPP_SHCHC_synthase"/>
    <property type="match status" value="1"/>
</dbReference>
<dbReference type="GO" id="GO:0070204">
    <property type="term" value="F:2-succinyl-5-enolpyruvyl-6-hydroxy-3-cyclohexene-1-carboxylic-acid synthase activity"/>
    <property type="evidence" value="ECO:0007669"/>
    <property type="project" value="InterPro"/>
</dbReference>
<feature type="domain" description="Thiamine pyrophosphate enzyme TPP-binding" evidence="6">
    <location>
        <begin position="448"/>
        <end position="568"/>
    </location>
</feature>
<dbReference type="Pfam" id="PF02776">
    <property type="entry name" value="TPP_enzyme_N"/>
    <property type="match status" value="1"/>
</dbReference>
<evidence type="ECO:0000256" key="2">
    <source>
        <dbReference type="ARBA" id="ARBA00022723"/>
    </source>
</evidence>
<keyword evidence="5" id="KW-0464">Manganese</keyword>
<dbReference type="PANTHER" id="PTHR42916:SF1">
    <property type="entry name" value="PROTEIN PHYLLO, CHLOROPLASTIC"/>
    <property type="match status" value="1"/>
</dbReference>
<proteinExistence type="inferred from homology"/>
<name>A0A6J7F1N8_9ZZZZ</name>
<feature type="domain" description="Thiamine pyrophosphate enzyme N-terminal TPP-binding" evidence="7">
    <location>
        <begin position="8"/>
        <end position="124"/>
    </location>
</feature>
<dbReference type="CDD" id="cd07037">
    <property type="entry name" value="TPP_PYR_MenD"/>
    <property type="match status" value="1"/>
</dbReference>
<evidence type="ECO:0000256" key="3">
    <source>
        <dbReference type="ARBA" id="ARBA00022842"/>
    </source>
</evidence>
<dbReference type="PIRSF" id="PIRSF004983">
    <property type="entry name" value="MenD"/>
    <property type="match status" value="1"/>
</dbReference>
<dbReference type="InterPro" id="IPR011766">
    <property type="entry name" value="TPP_enzyme_TPP-bd"/>
</dbReference>
<dbReference type="Pfam" id="PF02775">
    <property type="entry name" value="TPP_enzyme_C"/>
    <property type="match status" value="1"/>
</dbReference>
<dbReference type="GO" id="GO:0046872">
    <property type="term" value="F:metal ion binding"/>
    <property type="evidence" value="ECO:0007669"/>
    <property type="project" value="UniProtKB-KW"/>
</dbReference>
<dbReference type="GO" id="GO:0009234">
    <property type="term" value="P:menaquinone biosynthetic process"/>
    <property type="evidence" value="ECO:0007669"/>
    <property type="project" value="InterPro"/>
</dbReference>
<evidence type="ECO:0000256" key="5">
    <source>
        <dbReference type="ARBA" id="ARBA00023211"/>
    </source>
</evidence>
<keyword evidence="1" id="KW-0808">Transferase</keyword>
<organism evidence="8">
    <name type="scientific">freshwater metagenome</name>
    <dbReference type="NCBI Taxonomy" id="449393"/>
    <lineage>
        <taxon>unclassified sequences</taxon>
        <taxon>metagenomes</taxon>
        <taxon>ecological metagenomes</taxon>
    </lineage>
</organism>
<dbReference type="Gene3D" id="3.40.50.1220">
    <property type="entry name" value="TPP-binding domain"/>
    <property type="match status" value="1"/>
</dbReference>
<dbReference type="NCBIfam" id="TIGR00173">
    <property type="entry name" value="menD"/>
    <property type="match status" value="1"/>
</dbReference>
<dbReference type="GO" id="GO:0030976">
    <property type="term" value="F:thiamine pyrophosphate binding"/>
    <property type="evidence" value="ECO:0007669"/>
    <property type="project" value="InterPro"/>
</dbReference>
<sequence>MNPTTAMSRVIVDELLRCGISDVVLAPGSRSAGLALALAAAESRGDLTLHVRLDERSAAFLALGLGKVTGVPAVVVTTSGTAAANLLPAIIEADFSNVPFIAMTADRPASLRGIGANQTISQVGIFGSSVRDAVDMSAATPVADDEAQATQARTWRSTIARAVAATTDVMRAGPVHINVQFAEPLVPTDDLAIEAQIEAMQTGPLAGRRDGRPWTADARLVGGMSLPIDEIFEMLLDDSSIPERGLIIVGDQSDGEVSDLVDELGDALGWPIIGEPSGNVAACDTALSHGALILGNSEFADAHIPDVVLTVGRVGLSRAVQRHITRAKFHIAVDSQPQWSDPTRTADVVVAACPLPPGEGEINGDWLESWQRADLLAAVAIETVLAGEIGELTGMHVARACGQAVPENGLFFVGPSWPVRHVYNFAANASGSAVTLGNRGTSGIDGCVSTAWGATVAAQRDSDAGCIALLGDLTFLYDINGLRVPAQEAVPDLVYVISDNNGGGIFSQLEQGAPKFANSFERVFGTPLDADIPAAVIALGFECHVATTLEELNTALKEALAAGGVHVLVARTCSRADEVVALQNVNDAIRQALATA</sequence>
<keyword evidence="4" id="KW-0786">Thiamine pyrophosphate</keyword>
<dbReference type="SUPFAM" id="SSF52518">
    <property type="entry name" value="Thiamin diphosphate-binding fold (THDP-binding)"/>
    <property type="match status" value="2"/>
</dbReference>
<dbReference type="AlphaFoldDB" id="A0A6J7F1N8"/>